<feature type="domain" description="Glucose receptor Git3-like N-terminal" evidence="7">
    <location>
        <begin position="49"/>
        <end position="236"/>
    </location>
</feature>
<dbReference type="Gene3D" id="1.20.1070.10">
    <property type="entry name" value="Rhodopsin 7-helix transmembrane proteins"/>
    <property type="match status" value="1"/>
</dbReference>
<evidence type="ECO:0000256" key="2">
    <source>
        <dbReference type="ARBA" id="ARBA00022692"/>
    </source>
</evidence>
<dbReference type="PANTHER" id="PTHR23112:SF37">
    <property type="entry name" value="G PROTEIN-COUPLED RECEPTOR GPR1"/>
    <property type="match status" value="1"/>
</dbReference>
<feature type="domain" description="G protein-coupled receptor GPR1/2/3 C-terminal" evidence="8">
    <location>
        <begin position="414"/>
        <end position="488"/>
    </location>
</feature>
<protein>
    <recommendedName>
        <fullName evidence="11">G-protein coupled receptors family 1 profile domain-containing protein</fullName>
    </recommendedName>
</protein>
<comment type="caution">
    <text evidence="9">The sequence shown here is derived from an EMBL/GenBank/DDBJ whole genome shotgun (WGS) entry which is preliminary data.</text>
</comment>
<organism evidence="9 10">
    <name type="scientific">Exophiala bonariae</name>
    <dbReference type="NCBI Taxonomy" id="1690606"/>
    <lineage>
        <taxon>Eukaryota</taxon>
        <taxon>Fungi</taxon>
        <taxon>Dikarya</taxon>
        <taxon>Ascomycota</taxon>
        <taxon>Pezizomycotina</taxon>
        <taxon>Eurotiomycetes</taxon>
        <taxon>Chaetothyriomycetidae</taxon>
        <taxon>Chaetothyriales</taxon>
        <taxon>Herpotrichiellaceae</taxon>
        <taxon>Exophiala</taxon>
    </lineage>
</organism>
<dbReference type="SUPFAM" id="SSF81321">
    <property type="entry name" value="Family A G protein-coupled receptor-like"/>
    <property type="match status" value="1"/>
</dbReference>
<feature type="transmembrane region" description="Helical" evidence="6">
    <location>
        <begin position="427"/>
        <end position="447"/>
    </location>
</feature>
<feature type="transmembrane region" description="Helical" evidence="6">
    <location>
        <begin position="122"/>
        <end position="144"/>
    </location>
</feature>
<evidence type="ECO:0000256" key="6">
    <source>
        <dbReference type="SAM" id="Phobius"/>
    </source>
</evidence>
<dbReference type="RefSeq" id="XP_064704100.1">
    <property type="nucleotide sequence ID" value="XM_064848886.1"/>
</dbReference>
<reference evidence="9 10" key="1">
    <citation type="submission" date="2023-08" db="EMBL/GenBank/DDBJ databases">
        <title>Black Yeasts Isolated from many extreme environments.</title>
        <authorList>
            <person name="Coleine C."/>
            <person name="Stajich J.E."/>
            <person name="Selbmann L."/>
        </authorList>
    </citation>
    <scope>NUCLEOTIDE SEQUENCE [LARGE SCALE GENOMIC DNA]</scope>
    <source>
        <strain evidence="9 10">CCFEE 5792</strain>
    </source>
</reference>
<dbReference type="Pfam" id="PF11710">
    <property type="entry name" value="Git3"/>
    <property type="match status" value="1"/>
</dbReference>
<evidence type="ECO:0000256" key="5">
    <source>
        <dbReference type="SAM" id="MobiDB-lite"/>
    </source>
</evidence>
<dbReference type="Pfam" id="PF11970">
    <property type="entry name" value="GPR_Gpa2_C"/>
    <property type="match status" value="1"/>
</dbReference>
<feature type="transmembrane region" description="Helical" evidence="6">
    <location>
        <begin position="164"/>
        <end position="182"/>
    </location>
</feature>
<dbReference type="GO" id="GO:0007189">
    <property type="term" value="P:adenylate cyclase-activating G protein-coupled receptor signaling pathway"/>
    <property type="evidence" value="ECO:0007669"/>
    <property type="project" value="TreeGrafter"/>
</dbReference>
<sequence>MSPSTDSIITGDVIQNSTHLRPVEDYLSSAAGIQGRAGGSFSDSQNLAIHVIALVASSVSLVTVLVGLRWFLLMRRSFRHRLIMHLILSDTFKAIWYFVFSVVTFTVGPVHSTSSFCQASGFFLHFSMEACDMAIFIIALHSILCIARPNSGVGGIGLYPYRNWIYPLWLCPPLLATGLAFVDTPRPYVTAGTFCFLPKRPFWYRLALSWVPRYIIIIIILAMYVWIYIYIHVKLRGFENLGEIVSSCDSTSDLRDESQSRSDSQHPGRYVEKDSSEPNLLRAPGVVSASASASEVQKGSSALNQSNSLPLQPWENMTFATTRYSPGEIFSQVPRDVPSGPSSRYGSSWSGETRFPSVSGSTVNTKLGSSCNTSARPSTVPESSPGDSEAQNTSSQEKVPQGITVGNGGNDQLKQTRIAIRKQLRYLFIYPLVYIIMWSFPFASHALTYNNYYVMHPVYWLAVMQTLMLCLQAGVDSIIFSWMERPWRRIDGNSKFSMPAIRRRSKAFLNGHCAEKNTHLKSEPSLVEKPAPVKPKANPNWWEAEGRRRNDSVWMGTSTYTDTISPVISRMRTRSKSPEKPTPGPLHLRTRTRSSEKQTNFVPTLQAIPTDKAPSVMATTDSSNSSRDASSTPSNPTARVRGHRHSTSTSTISPPPTVPEAEGDAC</sequence>
<feature type="transmembrane region" description="Helical" evidence="6">
    <location>
        <begin position="459"/>
        <end position="480"/>
    </location>
</feature>
<evidence type="ECO:0000313" key="9">
    <source>
        <dbReference type="EMBL" id="KAK5048895.1"/>
    </source>
</evidence>
<dbReference type="GO" id="GO:0004930">
    <property type="term" value="F:G protein-coupled receptor activity"/>
    <property type="evidence" value="ECO:0007669"/>
    <property type="project" value="TreeGrafter"/>
</dbReference>
<feature type="region of interest" description="Disordered" evidence="5">
    <location>
        <begin position="251"/>
        <end position="276"/>
    </location>
</feature>
<keyword evidence="3 6" id="KW-1133">Transmembrane helix</keyword>
<dbReference type="InterPro" id="IPR023041">
    <property type="entry name" value="Glucose_rcpt_Git3-like_N"/>
</dbReference>
<feature type="transmembrane region" description="Helical" evidence="6">
    <location>
        <begin position="202"/>
        <end position="231"/>
    </location>
</feature>
<evidence type="ECO:0000259" key="8">
    <source>
        <dbReference type="Pfam" id="PF11970"/>
    </source>
</evidence>
<feature type="region of interest" description="Disordered" evidence="5">
    <location>
        <begin position="330"/>
        <end position="410"/>
    </location>
</feature>
<evidence type="ECO:0000259" key="7">
    <source>
        <dbReference type="Pfam" id="PF11710"/>
    </source>
</evidence>
<feature type="transmembrane region" description="Helical" evidence="6">
    <location>
        <begin position="47"/>
        <end position="73"/>
    </location>
</feature>
<feature type="compositionally biased region" description="Low complexity" evidence="5">
    <location>
        <begin position="339"/>
        <end position="351"/>
    </location>
</feature>
<comment type="subcellular location">
    <subcellularLocation>
        <location evidence="1">Membrane</location>
        <topology evidence="1">Multi-pass membrane protein</topology>
    </subcellularLocation>
</comment>
<evidence type="ECO:0000256" key="3">
    <source>
        <dbReference type="ARBA" id="ARBA00022989"/>
    </source>
</evidence>
<name>A0AAV9N498_9EURO</name>
<keyword evidence="2 6" id="KW-0812">Transmembrane</keyword>
<feature type="compositionally biased region" description="Low complexity" evidence="5">
    <location>
        <begin position="618"/>
        <end position="636"/>
    </location>
</feature>
<evidence type="ECO:0008006" key="11">
    <source>
        <dbReference type="Google" id="ProtNLM"/>
    </source>
</evidence>
<proteinExistence type="predicted"/>
<feature type="transmembrane region" description="Helical" evidence="6">
    <location>
        <begin position="94"/>
        <end position="110"/>
    </location>
</feature>
<dbReference type="GO" id="GO:0005886">
    <property type="term" value="C:plasma membrane"/>
    <property type="evidence" value="ECO:0007669"/>
    <property type="project" value="TreeGrafter"/>
</dbReference>
<dbReference type="Proteomes" id="UP001358417">
    <property type="component" value="Unassembled WGS sequence"/>
</dbReference>
<accession>A0AAV9N498</accession>
<evidence type="ECO:0000313" key="10">
    <source>
        <dbReference type="Proteomes" id="UP001358417"/>
    </source>
</evidence>
<keyword evidence="4 6" id="KW-0472">Membrane</keyword>
<dbReference type="InterPro" id="IPR022596">
    <property type="entry name" value="GPR1/2/3_C"/>
</dbReference>
<evidence type="ECO:0000256" key="4">
    <source>
        <dbReference type="ARBA" id="ARBA00023136"/>
    </source>
</evidence>
<keyword evidence="10" id="KW-1185">Reference proteome</keyword>
<evidence type="ECO:0000256" key="1">
    <source>
        <dbReference type="ARBA" id="ARBA00004141"/>
    </source>
</evidence>
<dbReference type="GeneID" id="89973493"/>
<feature type="compositionally biased region" description="Polar residues" evidence="5">
    <location>
        <begin position="356"/>
        <end position="398"/>
    </location>
</feature>
<dbReference type="AlphaFoldDB" id="A0AAV9N498"/>
<feature type="region of interest" description="Disordered" evidence="5">
    <location>
        <begin position="565"/>
        <end position="666"/>
    </location>
</feature>
<dbReference type="EMBL" id="JAVRRD010000020">
    <property type="protein sequence ID" value="KAK5048895.1"/>
    <property type="molecule type" value="Genomic_DNA"/>
</dbReference>
<gene>
    <name evidence="9" type="ORF">LTR84_005315</name>
</gene>
<feature type="compositionally biased region" description="Basic and acidic residues" evidence="5">
    <location>
        <begin position="252"/>
        <end position="276"/>
    </location>
</feature>
<dbReference type="PANTHER" id="PTHR23112">
    <property type="entry name" value="G PROTEIN-COUPLED RECEPTOR 157-RELATED"/>
    <property type="match status" value="1"/>
</dbReference>